<comment type="caution">
    <text evidence="1">The sequence shown here is derived from an EMBL/GenBank/DDBJ whole genome shotgun (WGS) entry which is preliminary data.</text>
</comment>
<dbReference type="Proteomes" id="UP000299102">
    <property type="component" value="Unassembled WGS sequence"/>
</dbReference>
<proteinExistence type="predicted"/>
<sequence length="158" mass="17904">MKISKFTRGKLYYHVYPLQTQKLKRKARRPAPARPRLTATTKQGHMASATFAVMTHYISGRPKKATPRANKKIWLPVKSCCARGRPIIVEWERDARHSAGLSLVRSYVTLKTANSGLSFSAGVDFVTFHSDYRHDSVQTMLKGRYRKKGPPSELSKCP</sequence>
<evidence type="ECO:0000313" key="1">
    <source>
        <dbReference type="EMBL" id="GBP21109.1"/>
    </source>
</evidence>
<dbReference type="EMBL" id="BGZK01000125">
    <property type="protein sequence ID" value="GBP21109.1"/>
    <property type="molecule type" value="Genomic_DNA"/>
</dbReference>
<accession>A0A4C1U488</accession>
<reference evidence="1 2" key="1">
    <citation type="journal article" date="2019" name="Commun. Biol.">
        <title>The bagworm genome reveals a unique fibroin gene that provides high tensile strength.</title>
        <authorList>
            <person name="Kono N."/>
            <person name="Nakamura H."/>
            <person name="Ohtoshi R."/>
            <person name="Tomita M."/>
            <person name="Numata K."/>
            <person name="Arakawa K."/>
        </authorList>
    </citation>
    <scope>NUCLEOTIDE SEQUENCE [LARGE SCALE GENOMIC DNA]</scope>
</reference>
<evidence type="ECO:0000313" key="2">
    <source>
        <dbReference type="Proteomes" id="UP000299102"/>
    </source>
</evidence>
<gene>
    <name evidence="1" type="ORF">EVAR_11140_1</name>
</gene>
<name>A0A4C1U488_EUMVA</name>
<dbReference type="OrthoDB" id="300641at2759"/>
<dbReference type="AlphaFoldDB" id="A0A4C1U488"/>
<organism evidence="1 2">
    <name type="scientific">Eumeta variegata</name>
    <name type="common">Bagworm moth</name>
    <name type="synonym">Eumeta japonica</name>
    <dbReference type="NCBI Taxonomy" id="151549"/>
    <lineage>
        <taxon>Eukaryota</taxon>
        <taxon>Metazoa</taxon>
        <taxon>Ecdysozoa</taxon>
        <taxon>Arthropoda</taxon>
        <taxon>Hexapoda</taxon>
        <taxon>Insecta</taxon>
        <taxon>Pterygota</taxon>
        <taxon>Neoptera</taxon>
        <taxon>Endopterygota</taxon>
        <taxon>Lepidoptera</taxon>
        <taxon>Glossata</taxon>
        <taxon>Ditrysia</taxon>
        <taxon>Tineoidea</taxon>
        <taxon>Psychidae</taxon>
        <taxon>Oiketicinae</taxon>
        <taxon>Eumeta</taxon>
    </lineage>
</organism>
<protein>
    <submittedName>
        <fullName evidence="1">Uncharacterized protein</fullName>
    </submittedName>
</protein>
<keyword evidence="2" id="KW-1185">Reference proteome</keyword>